<protein>
    <recommendedName>
        <fullName evidence="4">Yip1 domain-containing protein</fullName>
    </recommendedName>
</protein>
<keyword evidence="3" id="KW-1185">Reference proteome</keyword>
<feature type="transmembrane region" description="Helical" evidence="1">
    <location>
        <begin position="126"/>
        <end position="146"/>
    </location>
</feature>
<feature type="transmembrane region" description="Helical" evidence="1">
    <location>
        <begin position="53"/>
        <end position="82"/>
    </location>
</feature>
<reference evidence="2 3" key="1">
    <citation type="submission" date="2019-03" db="EMBL/GenBank/DDBJ databases">
        <title>Genomic Encyclopedia of Type Strains, Phase IV (KMG-IV): sequencing the most valuable type-strain genomes for metagenomic binning, comparative biology and taxonomic classification.</title>
        <authorList>
            <person name="Goeker M."/>
        </authorList>
    </citation>
    <scope>NUCLEOTIDE SEQUENCE [LARGE SCALE GENOMIC DNA]</scope>
    <source>
        <strain evidence="2 3">DSM 25894</strain>
    </source>
</reference>
<evidence type="ECO:0000256" key="1">
    <source>
        <dbReference type="SAM" id="Phobius"/>
    </source>
</evidence>
<feature type="transmembrane region" description="Helical" evidence="1">
    <location>
        <begin position="7"/>
        <end position="25"/>
    </location>
</feature>
<evidence type="ECO:0000313" key="2">
    <source>
        <dbReference type="EMBL" id="TCT19334.1"/>
    </source>
</evidence>
<gene>
    <name evidence="2" type="ORF">EDD68_11817</name>
</gene>
<name>A0A4R3MSS0_9BACI</name>
<organism evidence="2 3">
    <name type="scientific">Melghiribacillus thermohalophilus</name>
    <dbReference type="NCBI Taxonomy" id="1324956"/>
    <lineage>
        <taxon>Bacteria</taxon>
        <taxon>Bacillati</taxon>
        <taxon>Bacillota</taxon>
        <taxon>Bacilli</taxon>
        <taxon>Bacillales</taxon>
        <taxon>Bacillaceae</taxon>
        <taxon>Melghiribacillus</taxon>
    </lineage>
</organism>
<keyword evidence="1" id="KW-0812">Transmembrane</keyword>
<feature type="transmembrane region" description="Helical" evidence="1">
    <location>
        <begin position="103"/>
        <end position="120"/>
    </location>
</feature>
<comment type="caution">
    <text evidence="2">The sequence shown here is derived from an EMBL/GenBank/DDBJ whole genome shotgun (WGS) entry which is preliminary data.</text>
</comment>
<dbReference type="AlphaFoldDB" id="A0A4R3MSS0"/>
<proteinExistence type="predicted"/>
<evidence type="ECO:0000313" key="3">
    <source>
        <dbReference type="Proteomes" id="UP000294650"/>
    </source>
</evidence>
<evidence type="ECO:0008006" key="4">
    <source>
        <dbReference type="Google" id="ProtNLM"/>
    </source>
</evidence>
<feature type="transmembrane region" description="Helical" evidence="1">
    <location>
        <begin position="158"/>
        <end position="179"/>
    </location>
</feature>
<dbReference type="RefSeq" id="WP_132372440.1">
    <property type="nucleotide sequence ID" value="NZ_SMAN01000018.1"/>
</dbReference>
<dbReference type="Proteomes" id="UP000294650">
    <property type="component" value="Unassembled WGS sequence"/>
</dbReference>
<sequence>MKNSYKVHLLVICFLSAIISLIASLNVDNEIQQEMINTFNEFEDSQKIIKLSYWIGIILGTLFSFFQPVLVLGFLTLLLWLFIMVNNSSLKFRSLFQNGIKPYYVILIGQVITFWIILPFDLKMVIQYNIHSITYTFFFLLGWWRNCHKSYEQLKKNINFAFIGTVGMIILFTSISYSII</sequence>
<dbReference type="EMBL" id="SMAN01000018">
    <property type="protein sequence ID" value="TCT19334.1"/>
    <property type="molecule type" value="Genomic_DNA"/>
</dbReference>
<accession>A0A4R3MSS0</accession>
<keyword evidence="1" id="KW-1133">Transmembrane helix</keyword>
<keyword evidence="1" id="KW-0472">Membrane</keyword>